<accession>I2GKN9</accession>
<feature type="coiled-coil region" evidence="1">
    <location>
        <begin position="64"/>
        <end position="127"/>
    </location>
</feature>
<keyword evidence="1" id="KW-0175">Coiled coil</keyword>
<evidence type="ECO:0000313" key="2">
    <source>
        <dbReference type="EMBL" id="CCH54465.1"/>
    </source>
</evidence>
<name>I2GKN9_9BACT</name>
<dbReference type="EMBL" id="CAIT01000007">
    <property type="protein sequence ID" value="CCH54465.1"/>
    <property type="molecule type" value="Genomic_DNA"/>
</dbReference>
<dbReference type="Proteomes" id="UP000009309">
    <property type="component" value="Unassembled WGS sequence"/>
</dbReference>
<protein>
    <submittedName>
        <fullName evidence="2">Uncharacterized protein</fullName>
    </submittedName>
</protein>
<dbReference type="eggNOG" id="ENOG503423N">
    <property type="taxonomic scope" value="Bacteria"/>
</dbReference>
<gene>
    <name evidence="2" type="ORF">BN8_03637</name>
</gene>
<proteinExistence type="predicted"/>
<comment type="caution">
    <text evidence="2">The sequence shown here is derived from an EMBL/GenBank/DDBJ whole genome shotgun (WGS) entry which is preliminary data.</text>
</comment>
<organism evidence="2 3">
    <name type="scientific">Fibrisoma limi BUZ 3</name>
    <dbReference type="NCBI Taxonomy" id="1185876"/>
    <lineage>
        <taxon>Bacteria</taxon>
        <taxon>Pseudomonadati</taxon>
        <taxon>Bacteroidota</taxon>
        <taxon>Cytophagia</taxon>
        <taxon>Cytophagales</taxon>
        <taxon>Spirosomataceae</taxon>
        <taxon>Fibrisoma</taxon>
    </lineage>
</organism>
<dbReference type="STRING" id="1185876.BN8_03637"/>
<evidence type="ECO:0000313" key="3">
    <source>
        <dbReference type="Proteomes" id="UP000009309"/>
    </source>
</evidence>
<evidence type="ECO:0000256" key="1">
    <source>
        <dbReference type="SAM" id="Coils"/>
    </source>
</evidence>
<dbReference type="RefSeq" id="WP_009283043.1">
    <property type="nucleotide sequence ID" value="NZ_CAIT01000007.1"/>
</dbReference>
<dbReference type="OrthoDB" id="944687at2"/>
<sequence>MSDTNQTTQAQETGLSLNTDLGRELLQASIDDYVATLDKLSPECNTPDDQARLLKHMVEGKQLINLIESERKKITSELDALKQKWMNAQRKFQKPIQDAMAPFVAAVEQYNREQIRLRQQAEAMQQQATQQQIQQTGEADWLAPAVPVVARPKGVQMRWNYEVEDFSKVPDDFKMLNSGAVSRVCGPDASVPGIRFFKEPVTTIRA</sequence>
<keyword evidence="3" id="KW-1185">Reference proteome</keyword>
<reference evidence="2 3" key="1">
    <citation type="journal article" date="2012" name="J. Bacteriol.">
        <title>Genome Sequence of the Filamentous Bacterium Fibrisoma limi BUZ 3T.</title>
        <authorList>
            <person name="Filippini M."/>
            <person name="Qi W."/>
            <person name="Jaenicke S."/>
            <person name="Goesmann A."/>
            <person name="Smits T.H."/>
            <person name="Bagheri H.C."/>
        </authorList>
    </citation>
    <scope>NUCLEOTIDE SEQUENCE [LARGE SCALE GENOMIC DNA]</scope>
    <source>
        <strain evidence="3">BUZ 3T</strain>
    </source>
</reference>
<dbReference type="AlphaFoldDB" id="I2GKN9"/>